<keyword evidence="4" id="KW-1133">Transmembrane helix</keyword>
<evidence type="ECO:0000313" key="7">
    <source>
        <dbReference type="Proteomes" id="UP000265964"/>
    </source>
</evidence>
<keyword evidence="1" id="KW-1003">Cell membrane</keyword>
<evidence type="ECO:0000313" key="6">
    <source>
        <dbReference type="EMBL" id="RIY34014.1"/>
    </source>
</evidence>
<dbReference type="InterPro" id="IPR026265">
    <property type="entry name" value="LptC"/>
</dbReference>
<dbReference type="PANTHER" id="PTHR37481:SF1">
    <property type="entry name" value="LIPOPOLYSACCHARIDE EXPORT SYSTEM PROTEIN LPTC"/>
    <property type="match status" value="1"/>
</dbReference>
<keyword evidence="3" id="KW-0812">Transmembrane</keyword>
<dbReference type="Proteomes" id="UP000265964">
    <property type="component" value="Unassembled WGS sequence"/>
</dbReference>
<keyword evidence="7" id="KW-1185">Reference proteome</keyword>
<protein>
    <submittedName>
        <fullName evidence="6">LPS export ABC transporter periplasmic protein LptC</fullName>
    </submittedName>
</protein>
<gene>
    <name evidence="6" type="primary">lptC</name>
    <name evidence="6" type="ORF">CKF59_05905</name>
</gene>
<evidence type="ECO:0000256" key="5">
    <source>
        <dbReference type="ARBA" id="ARBA00023136"/>
    </source>
</evidence>
<keyword evidence="5" id="KW-0472">Membrane</keyword>
<keyword evidence="2" id="KW-0997">Cell inner membrane</keyword>
<reference evidence="6 7" key="1">
    <citation type="submission" date="2017-08" db="EMBL/GenBank/DDBJ databases">
        <title>Reclassification of Bisgaard taxon 37 and 44.</title>
        <authorList>
            <person name="Christensen H."/>
        </authorList>
    </citation>
    <scope>NUCLEOTIDE SEQUENCE [LARGE SCALE GENOMIC DNA]</scope>
    <source>
        <strain evidence="6 7">EEAB3T1</strain>
    </source>
</reference>
<dbReference type="RefSeq" id="WP_119535034.1">
    <property type="nucleotide sequence ID" value="NZ_NRJF01000178.1"/>
</dbReference>
<dbReference type="PANTHER" id="PTHR37481">
    <property type="entry name" value="LIPOPOLYSACCHARIDE EXPORT SYSTEM PROTEIN LPTC"/>
    <property type="match status" value="1"/>
</dbReference>
<name>A0A3A1YCR8_9GAMM</name>
<organism evidence="6 7">
    <name type="scientific">Psittacicella gerlachiana</name>
    <dbReference type="NCBI Taxonomy" id="2028574"/>
    <lineage>
        <taxon>Bacteria</taxon>
        <taxon>Pseudomonadati</taxon>
        <taxon>Pseudomonadota</taxon>
        <taxon>Gammaproteobacteria</taxon>
        <taxon>Pasteurellales</taxon>
        <taxon>Psittacicellaceae</taxon>
        <taxon>Psittacicella</taxon>
    </lineage>
</organism>
<dbReference type="GO" id="GO:0005886">
    <property type="term" value="C:plasma membrane"/>
    <property type="evidence" value="ECO:0007669"/>
    <property type="project" value="InterPro"/>
</dbReference>
<proteinExistence type="predicted"/>
<feature type="non-terminal residue" evidence="6">
    <location>
        <position position="177"/>
    </location>
</feature>
<dbReference type="GO" id="GO:0030288">
    <property type="term" value="C:outer membrane-bounded periplasmic space"/>
    <property type="evidence" value="ECO:0007669"/>
    <property type="project" value="TreeGrafter"/>
</dbReference>
<dbReference type="Pfam" id="PF06835">
    <property type="entry name" value="LptC"/>
    <property type="match status" value="1"/>
</dbReference>
<dbReference type="EMBL" id="NRJF01000178">
    <property type="protein sequence ID" value="RIY34014.1"/>
    <property type="molecule type" value="Genomic_DNA"/>
</dbReference>
<dbReference type="AlphaFoldDB" id="A0A3A1YCR8"/>
<comment type="caution">
    <text evidence="6">The sequence shown here is derived from an EMBL/GenBank/DDBJ whole genome shotgun (WGS) entry which is preliminary data.</text>
</comment>
<dbReference type="InterPro" id="IPR010664">
    <property type="entry name" value="LipoPS_assembly_LptC-rel"/>
</dbReference>
<dbReference type="InterPro" id="IPR052363">
    <property type="entry name" value="LPS_export_LptC"/>
</dbReference>
<evidence type="ECO:0000256" key="1">
    <source>
        <dbReference type="ARBA" id="ARBA00022475"/>
    </source>
</evidence>
<dbReference type="GO" id="GO:0017089">
    <property type="term" value="F:glycolipid transfer activity"/>
    <property type="evidence" value="ECO:0007669"/>
    <property type="project" value="TreeGrafter"/>
</dbReference>
<sequence>MLIQKRVIFVLCLLAVAIGIYSLSSRDDDNASQVNKSDLPQMEISKAILTSFDPLGNNEYTVISNQVDKLQESDIFNFTNVLVYSIRKDQINQSVFMVTNTATMENKNLLFKDNVEVFSLGNPNFQRAELSDSILNLDSYILSSNNPITIYGQSFITKADGFKFNIKEGKYNLDGNV</sequence>
<dbReference type="NCBIfam" id="TIGR04409">
    <property type="entry name" value="LptC_YrbK"/>
    <property type="match status" value="1"/>
</dbReference>
<dbReference type="GO" id="GO:0015221">
    <property type="term" value="F:lipopolysaccharide transmembrane transporter activity"/>
    <property type="evidence" value="ECO:0007669"/>
    <property type="project" value="InterPro"/>
</dbReference>
<dbReference type="Gene3D" id="2.60.450.10">
    <property type="entry name" value="Lipopolysaccharide (LPS) transport protein A like domain"/>
    <property type="match status" value="1"/>
</dbReference>
<accession>A0A3A1YCR8</accession>
<evidence type="ECO:0000256" key="3">
    <source>
        <dbReference type="ARBA" id="ARBA00022692"/>
    </source>
</evidence>
<evidence type="ECO:0000256" key="2">
    <source>
        <dbReference type="ARBA" id="ARBA00022519"/>
    </source>
</evidence>
<evidence type="ECO:0000256" key="4">
    <source>
        <dbReference type="ARBA" id="ARBA00022989"/>
    </source>
</evidence>